<comment type="caution">
    <text evidence="13">The sequence shown here is derived from an EMBL/GenBank/DDBJ whole genome shotgun (WGS) entry which is preliminary data.</text>
</comment>
<feature type="transmembrane region" description="Helical" evidence="11">
    <location>
        <begin position="12"/>
        <end position="30"/>
    </location>
</feature>
<evidence type="ECO:0000256" key="2">
    <source>
        <dbReference type="ARBA" id="ARBA00007783"/>
    </source>
</evidence>
<keyword evidence="10 11" id="KW-0472">Membrane</keyword>
<dbReference type="PANTHER" id="PTHR30413:SF10">
    <property type="entry name" value="CAPSULE POLYSACCHARIDE EXPORT INNER-MEMBRANE PROTEIN CTRC"/>
    <property type="match status" value="1"/>
</dbReference>
<dbReference type="InterPro" id="IPR000412">
    <property type="entry name" value="ABC_2_transport"/>
</dbReference>
<feature type="transmembrane region" description="Helical" evidence="11">
    <location>
        <begin position="206"/>
        <end position="228"/>
    </location>
</feature>
<sequence>MTSKYGRSPGGYLWAIIEPLGMILMLSVGFSLLMRAPSLGSSFLLFYASGYMVFQQYKVVVSSVENGINYSRALLNYPAVTWLDALIARFVLNALTNILNTILILGGVLYFVKSTGVLDLYPMLIAMALASLLGLSIGSLNCLLSGLFPVWKTVTKIINRPLMIASAVLYIFEDMPMQVGNVLWWNPLTHLTGLMRQGMYSTYHPQYISITYVVLFALVPLAVSLLFLRAYNRTIINQDFG</sequence>
<keyword evidence="7" id="KW-0972">Capsule biogenesis/degradation</keyword>
<keyword evidence="9" id="KW-0625">Polysaccharide transport</keyword>
<evidence type="ECO:0000256" key="10">
    <source>
        <dbReference type="ARBA" id="ARBA00023136"/>
    </source>
</evidence>
<feature type="transmembrane region" description="Helical" evidence="11">
    <location>
        <begin position="36"/>
        <end position="54"/>
    </location>
</feature>
<organism evidence="13 14">
    <name type="scientific">Sinisalibacter lacisalsi</name>
    <dbReference type="NCBI Taxonomy" id="1526570"/>
    <lineage>
        <taxon>Bacteria</taxon>
        <taxon>Pseudomonadati</taxon>
        <taxon>Pseudomonadota</taxon>
        <taxon>Alphaproteobacteria</taxon>
        <taxon>Rhodobacterales</taxon>
        <taxon>Roseobacteraceae</taxon>
        <taxon>Sinisalibacter</taxon>
    </lineage>
</organism>
<feature type="transmembrane region" description="Helical" evidence="11">
    <location>
        <begin position="162"/>
        <end position="186"/>
    </location>
</feature>
<evidence type="ECO:0000256" key="7">
    <source>
        <dbReference type="ARBA" id="ARBA00022903"/>
    </source>
</evidence>
<evidence type="ECO:0000313" key="13">
    <source>
        <dbReference type="EMBL" id="GGD21026.1"/>
    </source>
</evidence>
<evidence type="ECO:0000256" key="5">
    <source>
        <dbReference type="ARBA" id="ARBA00022597"/>
    </source>
</evidence>
<evidence type="ECO:0000256" key="1">
    <source>
        <dbReference type="ARBA" id="ARBA00004651"/>
    </source>
</evidence>
<dbReference type="EMBL" id="BMGI01000001">
    <property type="protein sequence ID" value="GGD21026.1"/>
    <property type="molecule type" value="Genomic_DNA"/>
</dbReference>
<evidence type="ECO:0000256" key="8">
    <source>
        <dbReference type="ARBA" id="ARBA00022989"/>
    </source>
</evidence>
<evidence type="ECO:0000259" key="12">
    <source>
        <dbReference type="PROSITE" id="PS51012"/>
    </source>
</evidence>
<keyword evidence="5" id="KW-0762">Sugar transport</keyword>
<evidence type="ECO:0000313" key="14">
    <source>
        <dbReference type="Proteomes" id="UP000617355"/>
    </source>
</evidence>
<dbReference type="Pfam" id="PF01061">
    <property type="entry name" value="ABC2_membrane"/>
    <property type="match status" value="1"/>
</dbReference>
<keyword evidence="14" id="KW-1185">Reference proteome</keyword>
<gene>
    <name evidence="13" type="primary">rkpT1</name>
    <name evidence="13" type="ORF">GCM10011358_01920</name>
</gene>
<evidence type="ECO:0000256" key="3">
    <source>
        <dbReference type="ARBA" id="ARBA00022448"/>
    </source>
</evidence>
<keyword evidence="4 11" id="KW-1003">Cell membrane</keyword>
<comment type="similarity">
    <text evidence="2 11">Belongs to the ABC-2 integral membrane protein family.</text>
</comment>
<feature type="transmembrane region" description="Helical" evidence="11">
    <location>
        <begin position="90"/>
        <end position="112"/>
    </location>
</feature>
<keyword evidence="3 11" id="KW-0813">Transport</keyword>
<dbReference type="InterPro" id="IPR047817">
    <property type="entry name" value="ABC2_TM_bact-type"/>
</dbReference>
<comment type="subcellular location">
    <subcellularLocation>
        <location evidence="11">Cell inner membrane</location>
        <topology evidence="11">Multi-pass membrane protein</topology>
    </subcellularLocation>
    <subcellularLocation>
        <location evidence="1">Cell membrane</location>
        <topology evidence="1">Multi-pass membrane protein</topology>
    </subcellularLocation>
</comment>
<accession>A0ABQ1QBG3</accession>
<evidence type="ECO:0000256" key="11">
    <source>
        <dbReference type="RuleBase" id="RU361157"/>
    </source>
</evidence>
<evidence type="ECO:0000256" key="4">
    <source>
        <dbReference type="ARBA" id="ARBA00022475"/>
    </source>
</evidence>
<feature type="transmembrane region" description="Helical" evidence="11">
    <location>
        <begin position="124"/>
        <end position="150"/>
    </location>
</feature>
<reference evidence="14" key="1">
    <citation type="journal article" date="2019" name="Int. J. Syst. Evol. Microbiol.">
        <title>The Global Catalogue of Microorganisms (GCM) 10K type strain sequencing project: providing services to taxonomists for standard genome sequencing and annotation.</title>
        <authorList>
            <consortium name="The Broad Institute Genomics Platform"/>
            <consortium name="The Broad Institute Genome Sequencing Center for Infectious Disease"/>
            <person name="Wu L."/>
            <person name="Ma J."/>
        </authorList>
    </citation>
    <scope>NUCLEOTIDE SEQUENCE [LARGE SCALE GENOMIC DNA]</scope>
    <source>
        <strain evidence="14">CGMCC 1.12922</strain>
    </source>
</reference>
<dbReference type="PANTHER" id="PTHR30413">
    <property type="entry name" value="INNER MEMBRANE TRANSPORT PERMEASE"/>
    <property type="match status" value="1"/>
</dbReference>
<protein>
    <recommendedName>
        <fullName evidence="11">Transport permease protein</fullName>
    </recommendedName>
</protein>
<evidence type="ECO:0000256" key="9">
    <source>
        <dbReference type="ARBA" id="ARBA00023047"/>
    </source>
</evidence>
<evidence type="ECO:0000256" key="6">
    <source>
        <dbReference type="ARBA" id="ARBA00022692"/>
    </source>
</evidence>
<dbReference type="InterPro" id="IPR013525">
    <property type="entry name" value="ABC2_TM"/>
</dbReference>
<proteinExistence type="inferred from homology"/>
<name>A0ABQ1QBG3_9RHOB</name>
<dbReference type="PRINTS" id="PR00164">
    <property type="entry name" value="ABC2TRNSPORT"/>
</dbReference>
<dbReference type="PROSITE" id="PS51012">
    <property type="entry name" value="ABC_TM2"/>
    <property type="match status" value="1"/>
</dbReference>
<dbReference type="Proteomes" id="UP000617355">
    <property type="component" value="Unassembled WGS sequence"/>
</dbReference>
<feature type="domain" description="ABC transmembrane type-2" evidence="12">
    <location>
        <begin position="10"/>
        <end position="231"/>
    </location>
</feature>
<keyword evidence="8 11" id="KW-1133">Transmembrane helix</keyword>
<keyword evidence="6 11" id="KW-0812">Transmembrane</keyword>